<dbReference type="InterPro" id="IPR001647">
    <property type="entry name" value="HTH_TetR"/>
</dbReference>
<feature type="DNA-binding region" description="H-T-H motif" evidence="4">
    <location>
        <begin position="29"/>
        <end position="48"/>
    </location>
</feature>
<keyword evidence="3" id="KW-0804">Transcription</keyword>
<evidence type="ECO:0000313" key="6">
    <source>
        <dbReference type="EMBL" id="SDZ39790.1"/>
    </source>
</evidence>
<dbReference type="PROSITE" id="PS01081">
    <property type="entry name" value="HTH_TETR_1"/>
    <property type="match status" value="1"/>
</dbReference>
<protein>
    <submittedName>
        <fullName evidence="6">DNA-binding transcriptional regulator, AcrR family</fullName>
    </submittedName>
</protein>
<dbReference type="InterPro" id="IPR009057">
    <property type="entry name" value="Homeodomain-like_sf"/>
</dbReference>
<dbReference type="InterPro" id="IPR050109">
    <property type="entry name" value="HTH-type_TetR-like_transc_reg"/>
</dbReference>
<dbReference type="OrthoDB" id="9780939at2"/>
<dbReference type="STRING" id="1503961.SAMN05421736_111164"/>
<dbReference type="PANTHER" id="PTHR30055">
    <property type="entry name" value="HTH-TYPE TRANSCRIPTIONAL REGULATOR RUTR"/>
    <property type="match status" value="1"/>
</dbReference>
<dbReference type="AlphaFoldDB" id="A0A1H3SPZ2"/>
<dbReference type="PROSITE" id="PS50977">
    <property type="entry name" value="HTH_TETR_2"/>
    <property type="match status" value="1"/>
</dbReference>
<feature type="domain" description="HTH tetR-type" evidence="5">
    <location>
        <begin position="6"/>
        <end position="66"/>
    </location>
</feature>
<reference evidence="7" key="1">
    <citation type="submission" date="2016-10" db="EMBL/GenBank/DDBJ databases">
        <authorList>
            <person name="Varghese N."/>
            <person name="Submissions S."/>
        </authorList>
    </citation>
    <scope>NUCLEOTIDE SEQUENCE [LARGE SCALE GENOMIC DNA]</scope>
    <source>
        <strain evidence="7">SP</strain>
    </source>
</reference>
<dbReference type="Pfam" id="PF00440">
    <property type="entry name" value="TetR_N"/>
    <property type="match status" value="1"/>
</dbReference>
<gene>
    <name evidence="6" type="ORF">SAMN05421736_111164</name>
</gene>
<dbReference type="GO" id="GO:0000976">
    <property type="term" value="F:transcription cis-regulatory region binding"/>
    <property type="evidence" value="ECO:0007669"/>
    <property type="project" value="TreeGrafter"/>
</dbReference>
<dbReference type="Gene3D" id="1.10.357.10">
    <property type="entry name" value="Tetracycline Repressor, domain 2"/>
    <property type="match status" value="1"/>
</dbReference>
<evidence type="ECO:0000256" key="3">
    <source>
        <dbReference type="ARBA" id="ARBA00023163"/>
    </source>
</evidence>
<evidence type="ECO:0000313" key="7">
    <source>
        <dbReference type="Proteomes" id="UP000198935"/>
    </source>
</evidence>
<evidence type="ECO:0000256" key="1">
    <source>
        <dbReference type="ARBA" id="ARBA00023015"/>
    </source>
</evidence>
<organism evidence="6 7">
    <name type="scientific">Evansella caseinilytica</name>
    <dbReference type="NCBI Taxonomy" id="1503961"/>
    <lineage>
        <taxon>Bacteria</taxon>
        <taxon>Bacillati</taxon>
        <taxon>Bacillota</taxon>
        <taxon>Bacilli</taxon>
        <taxon>Bacillales</taxon>
        <taxon>Bacillaceae</taxon>
        <taxon>Evansella</taxon>
    </lineage>
</organism>
<name>A0A1H3SPZ2_9BACI</name>
<accession>A0A1H3SPZ2</accession>
<dbReference type="SUPFAM" id="SSF48498">
    <property type="entry name" value="Tetracyclin repressor-like, C-terminal domain"/>
    <property type="match status" value="1"/>
</dbReference>
<keyword evidence="2 4" id="KW-0238">DNA-binding</keyword>
<dbReference type="InterPro" id="IPR023772">
    <property type="entry name" value="DNA-bd_HTH_TetR-type_CS"/>
</dbReference>
<dbReference type="SUPFAM" id="SSF46689">
    <property type="entry name" value="Homeodomain-like"/>
    <property type="match status" value="1"/>
</dbReference>
<dbReference type="InterPro" id="IPR036271">
    <property type="entry name" value="Tet_transcr_reg_TetR-rel_C_sf"/>
</dbReference>
<evidence type="ECO:0000256" key="2">
    <source>
        <dbReference type="ARBA" id="ARBA00023125"/>
    </source>
</evidence>
<dbReference type="GO" id="GO:0003700">
    <property type="term" value="F:DNA-binding transcription factor activity"/>
    <property type="evidence" value="ECO:0007669"/>
    <property type="project" value="TreeGrafter"/>
</dbReference>
<evidence type="ECO:0000259" key="5">
    <source>
        <dbReference type="PROSITE" id="PS50977"/>
    </source>
</evidence>
<keyword evidence="1" id="KW-0805">Transcription regulation</keyword>
<keyword evidence="7" id="KW-1185">Reference proteome</keyword>
<dbReference type="Proteomes" id="UP000198935">
    <property type="component" value="Unassembled WGS sequence"/>
</dbReference>
<dbReference type="PANTHER" id="PTHR30055:SF234">
    <property type="entry name" value="HTH-TYPE TRANSCRIPTIONAL REGULATOR BETI"/>
    <property type="match status" value="1"/>
</dbReference>
<evidence type="ECO:0000256" key="4">
    <source>
        <dbReference type="PROSITE-ProRule" id="PRU00335"/>
    </source>
</evidence>
<dbReference type="EMBL" id="FNPI01000011">
    <property type="protein sequence ID" value="SDZ39790.1"/>
    <property type="molecule type" value="Genomic_DNA"/>
</dbReference>
<sequence length="196" mass="21919">MAKPNVVTKDELIEAAKRCILEKGIHRLTLRSVAEGAGVTQGTVYYHFGSKDQLMLEIVENMCTSSWNSLNTMSKQEGKNIHWIQAALRSAHERTTKDAYFHSLFVSLIVAGLNNEQIREKLGKMLQFENRVLKEQMEAVIGNNVLHGVSLDVWSVLFNALIDGLAIQALVAKETDLDGLYHELNLLVNKLLEAST</sequence>
<dbReference type="PRINTS" id="PR00455">
    <property type="entry name" value="HTHTETR"/>
</dbReference>
<proteinExistence type="predicted"/>